<dbReference type="PROSITE" id="PS00409">
    <property type="entry name" value="PROKAR_NTER_METHYL"/>
    <property type="match status" value="1"/>
</dbReference>
<reference evidence="3 4" key="1">
    <citation type="submission" date="2015-08" db="EMBL/GenBank/DDBJ databases">
        <authorList>
            <person name="Babu N.S."/>
            <person name="Beckwith C.J."/>
            <person name="Beseler K.G."/>
            <person name="Brison A."/>
            <person name="Carone J.V."/>
            <person name="Caskin T.P."/>
            <person name="Diamond M."/>
            <person name="Durham M.E."/>
            <person name="Foxe J.M."/>
            <person name="Go M."/>
            <person name="Henderson B.A."/>
            <person name="Jones I.B."/>
            <person name="McGettigan J.A."/>
            <person name="Micheletti S.J."/>
            <person name="Nasrallah M.E."/>
            <person name="Ortiz D."/>
            <person name="Piller C.R."/>
            <person name="Privatt S.R."/>
            <person name="Schneider S.L."/>
            <person name="Sharp S."/>
            <person name="Smith T.C."/>
            <person name="Stanton J.D."/>
            <person name="Ullery H.E."/>
            <person name="Wilson R.J."/>
            <person name="Serrano M.G."/>
            <person name="Buck G."/>
            <person name="Lee V."/>
            <person name="Wang Y."/>
            <person name="Carvalho R."/>
            <person name="Voegtly L."/>
            <person name="Shi R."/>
            <person name="Duckworth R."/>
            <person name="Johnson A."/>
            <person name="Loviza R."/>
            <person name="Walstead R."/>
            <person name="Shah Z."/>
            <person name="Kiflezghi M."/>
            <person name="Wade K."/>
            <person name="Ball S.L."/>
            <person name="Bradley K.W."/>
            <person name="Asai D.J."/>
            <person name="Bowman C.A."/>
            <person name="Russell D.A."/>
            <person name="Pope W.H."/>
            <person name="Jacobs-Sera D."/>
            <person name="Hendrix R.W."/>
            <person name="Hatfull G.F."/>
        </authorList>
    </citation>
    <scope>NUCLEOTIDE SEQUENCE [LARGE SCALE GENOMIC DNA]</scope>
    <source>
        <strain evidence="3 4">DSM 27648</strain>
    </source>
</reference>
<gene>
    <name evidence="3" type="ORF">AKJ09_07961</name>
</gene>
<keyword evidence="2" id="KW-0472">Membrane</keyword>
<sequence>MTTWTTGDKRHGGGSSRSLLTGSFGASFTKGKGTRSARNGLSRGLRRGLRRGMTLIEILIVLAIVAIVMSAVILGSGQLASSRMRHSSTMIAGAIRVGFSRATSTSKSVRLVMDFEENAIWLEEGDQPHLVQTKDMTGTGGASATTAAEKAALDESSRIVKGPTAPRTSFREIDPMGMVASDPGKTHKPLERGIEFREVQTSHDDAPRTTGRAYLYFWPGGQTERASIQLRIGKSTAEDEAMTLLVAPLTGKVTVKSGAVALTNPTDDKEASEREDPGAF</sequence>
<feature type="transmembrane region" description="Helical" evidence="2">
    <location>
        <begin position="55"/>
        <end position="75"/>
    </location>
</feature>
<dbReference type="AlphaFoldDB" id="A0A0K1Q6D9"/>
<dbReference type="RefSeq" id="WP_240488707.1">
    <property type="nucleotide sequence ID" value="NZ_CP012333.1"/>
</dbReference>
<keyword evidence="4" id="KW-1185">Reference proteome</keyword>
<feature type="compositionally biased region" description="Low complexity" evidence="1">
    <location>
        <begin position="16"/>
        <end position="25"/>
    </location>
</feature>
<dbReference type="SUPFAM" id="SSF54523">
    <property type="entry name" value="Pili subunits"/>
    <property type="match status" value="1"/>
</dbReference>
<proteinExistence type="predicted"/>
<dbReference type="InterPro" id="IPR045584">
    <property type="entry name" value="Pilin-like"/>
</dbReference>
<feature type="compositionally biased region" description="Basic and acidic residues" evidence="1">
    <location>
        <begin position="266"/>
        <end position="280"/>
    </location>
</feature>
<dbReference type="InterPro" id="IPR012902">
    <property type="entry name" value="N_methyl_site"/>
</dbReference>
<accession>A0A0K1Q6D9</accession>
<dbReference type="NCBIfam" id="TIGR02532">
    <property type="entry name" value="IV_pilin_GFxxxE"/>
    <property type="match status" value="1"/>
</dbReference>
<evidence type="ECO:0000256" key="2">
    <source>
        <dbReference type="SAM" id="Phobius"/>
    </source>
</evidence>
<dbReference type="Pfam" id="PF07963">
    <property type="entry name" value="N_methyl"/>
    <property type="match status" value="1"/>
</dbReference>
<name>A0A0K1Q6D9_9BACT</name>
<evidence type="ECO:0000313" key="4">
    <source>
        <dbReference type="Proteomes" id="UP000064967"/>
    </source>
</evidence>
<keyword evidence="2" id="KW-1133">Transmembrane helix</keyword>
<dbReference type="EMBL" id="CP012333">
    <property type="protein sequence ID" value="AKV01298.1"/>
    <property type="molecule type" value="Genomic_DNA"/>
</dbReference>
<organism evidence="3 4">
    <name type="scientific">Labilithrix luteola</name>
    <dbReference type="NCBI Taxonomy" id="1391654"/>
    <lineage>
        <taxon>Bacteria</taxon>
        <taxon>Pseudomonadati</taxon>
        <taxon>Myxococcota</taxon>
        <taxon>Polyangia</taxon>
        <taxon>Polyangiales</taxon>
        <taxon>Labilitrichaceae</taxon>
        <taxon>Labilithrix</taxon>
    </lineage>
</organism>
<feature type="region of interest" description="Disordered" evidence="1">
    <location>
        <begin position="1"/>
        <end position="40"/>
    </location>
</feature>
<dbReference type="Proteomes" id="UP000064967">
    <property type="component" value="Chromosome"/>
</dbReference>
<dbReference type="KEGG" id="llu:AKJ09_07961"/>
<evidence type="ECO:0000313" key="3">
    <source>
        <dbReference type="EMBL" id="AKV01298.1"/>
    </source>
</evidence>
<dbReference type="STRING" id="1391654.AKJ09_07961"/>
<feature type="region of interest" description="Disordered" evidence="1">
    <location>
        <begin position="261"/>
        <end position="280"/>
    </location>
</feature>
<protein>
    <submittedName>
        <fullName evidence="3">General secretion pathway protein H</fullName>
    </submittedName>
</protein>
<evidence type="ECO:0000256" key="1">
    <source>
        <dbReference type="SAM" id="MobiDB-lite"/>
    </source>
</evidence>
<keyword evidence="2" id="KW-0812">Transmembrane</keyword>